<reference evidence="2 3" key="1">
    <citation type="journal article" date="2018" name="Evol. Lett.">
        <title>Horizontal gene cluster transfer increased hallucinogenic mushroom diversity.</title>
        <authorList>
            <person name="Reynolds H.T."/>
            <person name="Vijayakumar V."/>
            <person name="Gluck-Thaler E."/>
            <person name="Korotkin H.B."/>
            <person name="Matheny P.B."/>
            <person name="Slot J.C."/>
        </authorList>
    </citation>
    <scope>NUCLEOTIDE SEQUENCE [LARGE SCALE GENOMIC DNA]</scope>
    <source>
        <strain evidence="2 3">SRW20</strain>
    </source>
</reference>
<dbReference type="Proteomes" id="UP000284706">
    <property type="component" value="Unassembled WGS sequence"/>
</dbReference>
<feature type="compositionally biased region" description="Low complexity" evidence="1">
    <location>
        <begin position="478"/>
        <end position="489"/>
    </location>
</feature>
<feature type="compositionally biased region" description="Basic and acidic residues" evidence="1">
    <location>
        <begin position="921"/>
        <end position="930"/>
    </location>
</feature>
<feature type="compositionally biased region" description="Polar residues" evidence="1">
    <location>
        <begin position="1442"/>
        <end position="1452"/>
    </location>
</feature>
<feature type="region of interest" description="Disordered" evidence="1">
    <location>
        <begin position="634"/>
        <end position="821"/>
    </location>
</feature>
<feature type="region of interest" description="Disordered" evidence="1">
    <location>
        <begin position="329"/>
        <end position="611"/>
    </location>
</feature>
<protein>
    <submittedName>
        <fullName evidence="2">Uncharacterized protein</fullName>
    </submittedName>
</protein>
<feature type="compositionally biased region" description="Low complexity" evidence="1">
    <location>
        <begin position="392"/>
        <end position="406"/>
    </location>
</feature>
<feature type="compositionally biased region" description="Polar residues" evidence="1">
    <location>
        <begin position="136"/>
        <end position="162"/>
    </location>
</feature>
<feature type="compositionally biased region" description="Polar residues" evidence="1">
    <location>
        <begin position="1328"/>
        <end position="1342"/>
    </location>
</feature>
<feature type="compositionally biased region" description="Low complexity" evidence="1">
    <location>
        <begin position="1313"/>
        <end position="1326"/>
    </location>
</feature>
<feature type="region of interest" description="Disordered" evidence="1">
    <location>
        <begin position="1429"/>
        <end position="1455"/>
    </location>
</feature>
<keyword evidence="3" id="KW-1185">Reference proteome</keyword>
<feature type="compositionally biased region" description="Low complexity" evidence="1">
    <location>
        <begin position="164"/>
        <end position="185"/>
    </location>
</feature>
<feature type="compositionally biased region" description="Low complexity" evidence="1">
    <location>
        <begin position="1641"/>
        <end position="1656"/>
    </location>
</feature>
<feature type="compositionally biased region" description="Polar residues" evidence="1">
    <location>
        <begin position="729"/>
        <end position="744"/>
    </location>
</feature>
<feature type="region of interest" description="Disordered" evidence="1">
    <location>
        <begin position="1279"/>
        <end position="1359"/>
    </location>
</feature>
<feature type="compositionally biased region" description="Low complexity" evidence="1">
    <location>
        <begin position="113"/>
        <end position="132"/>
    </location>
</feature>
<feature type="region of interest" description="Disordered" evidence="1">
    <location>
        <begin position="1"/>
        <end position="250"/>
    </location>
</feature>
<feature type="compositionally biased region" description="Basic and acidic residues" evidence="1">
    <location>
        <begin position="18"/>
        <end position="28"/>
    </location>
</feature>
<evidence type="ECO:0000313" key="2">
    <source>
        <dbReference type="EMBL" id="PPQ97157.1"/>
    </source>
</evidence>
<dbReference type="OrthoDB" id="2504896at2759"/>
<evidence type="ECO:0000256" key="1">
    <source>
        <dbReference type="SAM" id="MobiDB-lite"/>
    </source>
</evidence>
<feature type="compositionally biased region" description="Polar residues" evidence="1">
    <location>
        <begin position="937"/>
        <end position="969"/>
    </location>
</feature>
<feature type="compositionally biased region" description="Basic and acidic residues" evidence="1">
    <location>
        <begin position="717"/>
        <end position="728"/>
    </location>
</feature>
<organism evidence="2 3">
    <name type="scientific">Gymnopilus dilepis</name>
    <dbReference type="NCBI Taxonomy" id="231916"/>
    <lineage>
        <taxon>Eukaryota</taxon>
        <taxon>Fungi</taxon>
        <taxon>Dikarya</taxon>
        <taxon>Basidiomycota</taxon>
        <taxon>Agaricomycotina</taxon>
        <taxon>Agaricomycetes</taxon>
        <taxon>Agaricomycetidae</taxon>
        <taxon>Agaricales</taxon>
        <taxon>Agaricineae</taxon>
        <taxon>Hymenogastraceae</taxon>
        <taxon>Gymnopilus</taxon>
    </lineage>
</organism>
<dbReference type="STRING" id="231916.A0A409Y2C0"/>
<feature type="region of interest" description="Disordered" evidence="1">
    <location>
        <begin position="1399"/>
        <end position="1418"/>
    </location>
</feature>
<feature type="compositionally biased region" description="Polar residues" evidence="1">
    <location>
        <begin position="56"/>
        <end position="66"/>
    </location>
</feature>
<feature type="region of interest" description="Disordered" evidence="1">
    <location>
        <begin position="1622"/>
        <end position="1671"/>
    </location>
</feature>
<proteinExistence type="predicted"/>
<dbReference type="InParanoid" id="A0A409Y2C0"/>
<gene>
    <name evidence="2" type="ORF">CVT26_000420</name>
</gene>
<evidence type="ECO:0000313" key="3">
    <source>
        <dbReference type="Proteomes" id="UP000284706"/>
    </source>
</evidence>
<feature type="region of interest" description="Disordered" evidence="1">
    <location>
        <begin position="1189"/>
        <end position="1243"/>
    </location>
</feature>
<feature type="compositionally biased region" description="Low complexity" evidence="1">
    <location>
        <begin position="1432"/>
        <end position="1441"/>
    </location>
</feature>
<feature type="compositionally biased region" description="Basic and acidic residues" evidence="1">
    <location>
        <begin position="634"/>
        <end position="704"/>
    </location>
</feature>
<comment type="caution">
    <text evidence="2">The sequence shown here is derived from an EMBL/GenBank/DDBJ whole genome shotgun (WGS) entry which is preliminary data.</text>
</comment>
<feature type="compositionally biased region" description="Basic and acidic residues" evidence="1">
    <location>
        <begin position="576"/>
        <end position="588"/>
    </location>
</feature>
<sequence length="1671" mass="178656">MAQPTQVAQAESDTTGQEVKEQVVEGREGGSGPSGPGQAAQTTPTSAPADPRLEKSQNPTAAQPSVNAPLARPSLAPSSSNHVQTSSLTPVAPHPKRFSASNINKKFLEKNTASGSTGSSASSIAKAGSPAARPSIQPTSSHSRLVTTKLTANPAVTSSATGWSRPSSVAPSPATASNSPISTSPLPTAPLAQPSATGAPQLPHVGKVIHPQPRGSVASNAPPQKEVAGGKPVWGNVKPPTVAPLRPDIASNDFPTAAEVANVTSARKQTKVPEEPKATPATAARQLRLEEADAFRGVHLDPNVHHWDEMEEDDDNFLDGVIEFGDGRQYKIESAEQTGASPARGLSRGHADETLQKESLAGPVSKEERFVDDFDRSWPKSRNSPASGSKDVVTSPSVSPVISHSTHSPKDSSRVLFNERSNRLEPYNQTHRPGAFASKRSNHQEGPNLHEPRSAREGSIQVLQKSSGGDSGPRSRRFSAASAGYSSGAPNGYVGDRHRDKEHPSRREGPPPSPRNLRDHPPLVAESSRELDHDRSRRAVGRPPSHFGQKRLQDEGRQLPPHLVQTSPDAAIKRLPSRERRFPPEHNVTEPQSTSTGVPPHSPAVSHTSLSVLSPASATNATLPLTPVDLDVARKDVMHTAAERAKQRRQQEEQEREAQKERARRKAAELEEKMKAAEAEKEKEKQKEADEKAKVAAKENEAVKFIENALKSADSITKPRENAHDSTTGKDMQQRSTPSSSASLEPQRAGPLKRATATPSRPAPLPASPALQSESWRTRTGAPQSAAPRQIQPRPPASATFISSGPSAAEQIESIADGSKDDLEVVDFTDMDKFVGVQDRTENTRQSATPAVGTTIMTKPSRPVASDFFEDHEMQESSAVSKVSGYGAWRRKVSQVAEETHVRIVPETKALVVEEGVISEGSKDQHRARESAVSPDSPVTSTKEPLSHQEANGGQTVQLPQSIRSPRNQSFHKESAMSSLDDAMSRIKGVLVGMHAETPKESVATAPADQDLPSSRANLVSPQIPVRLAPKERWVPPALRQRSFDDTDEPREIFLVTILQPPNTPPSTKHIVRLPTVSRQVEYIPKRQLHAFLRPPFQARMDILSFDPPIHDMNRRDLSINDVLFRRPPPGFKGKYKYRVVLPRRRGPKVNVPSLQGKSSGIGAFGRPTVADGAASWRKSVAPIIPAESAAKASGLDTTSRSPPPQTTPPGTNVASIPKSGEANKSDPNSNARPRSQPKMPEGSAVAFLRDSRVDVVEAGVKPLVNFIVGSQLEEVASPASAEKATSKASDGHGGHTLPMNGTSSGDEGTLPSSSSNKAESSDASNGRLITSPSHQSSTPWARSSLGVPVKDSSARAPDPEQIKALWSQTSNKSNLHSVNSLEGIADDLTSLPFTIQDVKSEDGETPPPTLPSAPSRMSLHEVTRAFQTVPTSSSSSTQSSHRATFSPPSTNAPVARPTAAAATASYAYSPVPQNGMRPAYVPYPSPMMSHSPSPVIYGHPMASSPVPSRMQVNGHTPLYSQPMWMTVPGPTPQAPGNMIRPVASPYPPAQMMPYPAPGYAPQPPPPGMMHTPPQGQAGGRGRGIPVLSPVMSHAHSHPASAMYASSPVMLHAVQIPQSHSYMPVSAGRGQPTRTENGQMPPQQHQPHNNHQTPSHSGFHPAPTSFVRSAW</sequence>
<feature type="compositionally biased region" description="Polar residues" evidence="1">
    <location>
        <begin position="1"/>
        <end position="17"/>
    </location>
</feature>
<feature type="compositionally biased region" description="Basic and acidic residues" evidence="1">
    <location>
        <begin position="516"/>
        <end position="537"/>
    </location>
</feature>
<feature type="compositionally biased region" description="Low complexity" evidence="1">
    <location>
        <begin position="782"/>
        <end position="792"/>
    </location>
</feature>
<feature type="compositionally biased region" description="Low complexity" evidence="1">
    <location>
        <begin position="36"/>
        <end position="50"/>
    </location>
</feature>
<feature type="compositionally biased region" description="Basic and acidic residues" evidence="1">
    <location>
        <begin position="495"/>
        <end position="509"/>
    </location>
</feature>
<name>A0A409Y2C0_9AGAR</name>
<dbReference type="EMBL" id="NHYE01001283">
    <property type="protein sequence ID" value="PPQ97157.1"/>
    <property type="molecule type" value="Genomic_DNA"/>
</dbReference>
<feature type="compositionally biased region" description="Low complexity" evidence="1">
    <location>
        <begin position="68"/>
        <end position="80"/>
    </location>
</feature>
<accession>A0A409Y2C0</accession>
<feature type="compositionally biased region" description="Basic and acidic residues" evidence="1">
    <location>
        <begin position="365"/>
        <end position="378"/>
    </location>
</feature>
<feature type="region of interest" description="Disordered" evidence="1">
    <location>
        <begin position="918"/>
        <end position="980"/>
    </location>
</feature>